<dbReference type="NCBIfam" id="TIGR00254">
    <property type="entry name" value="GGDEF"/>
    <property type="match status" value="1"/>
</dbReference>
<evidence type="ECO:0000313" key="3">
    <source>
        <dbReference type="EMBL" id="SDT42696.1"/>
    </source>
</evidence>
<accession>A0A1H2AB21</accession>
<dbReference type="RefSeq" id="WP_092545810.1">
    <property type="nucleotide sequence ID" value="NZ_BOMJ01000068.1"/>
</dbReference>
<feature type="transmembrane region" description="Helical" evidence="1">
    <location>
        <begin position="140"/>
        <end position="157"/>
    </location>
</feature>
<reference evidence="3 4" key="1">
    <citation type="submission" date="2016-10" db="EMBL/GenBank/DDBJ databases">
        <authorList>
            <person name="de Groot N.N."/>
        </authorList>
    </citation>
    <scope>NUCLEOTIDE SEQUENCE [LARGE SCALE GENOMIC DNA]</scope>
    <source>
        <strain evidence="3 4">DSM 43941</strain>
    </source>
</reference>
<organism evidence="3 4">
    <name type="scientific">Actinoplanes derwentensis</name>
    <dbReference type="NCBI Taxonomy" id="113562"/>
    <lineage>
        <taxon>Bacteria</taxon>
        <taxon>Bacillati</taxon>
        <taxon>Actinomycetota</taxon>
        <taxon>Actinomycetes</taxon>
        <taxon>Micromonosporales</taxon>
        <taxon>Micromonosporaceae</taxon>
        <taxon>Actinoplanes</taxon>
    </lineage>
</organism>
<dbReference type="InterPro" id="IPR043128">
    <property type="entry name" value="Rev_trsase/Diguanyl_cyclase"/>
</dbReference>
<protein>
    <submittedName>
        <fullName evidence="3">Diguanylate cyclase (GGDEF) domain-containing protein</fullName>
    </submittedName>
</protein>
<keyword evidence="1" id="KW-1133">Transmembrane helix</keyword>
<feature type="transmembrane region" description="Helical" evidence="1">
    <location>
        <begin position="29"/>
        <end position="48"/>
    </location>
</feature>
<dbReference type="InterPro" id="IPR000160">
    <property type="entry name" value="GGDEF_dom"/>
</dbReference>
<dbReference type="EMBL" id="LT629758">
    <property type="protein sequence ID" value="SDT42696.1"/>
    <property type="molecule type" value="Genomic_DNA"/>
</dbReference>
<keyword evidence="4" id="KW-1185">Reference proteome</keyword>
<gene>
    <name evidence="3" type="ORF">SAMN04489716_3742</name>
</gene>
<feature type="domain" description="GGDEF" evidence="2">
    <location>
        <begin position="224"/>
        <end position="352"/>
    </location>
</feature>
<evidence type="ECO:0000259" key="2">
    <source>
        <dbReference type="PROSITE" id="PS50887"/>
    </source>
</evidence>
<evidence type="ECO:0000256" key="1">
    <source>
        <dbReference type="SAM" id="Phobius"/>
    </source>
</evidence>
<dbReference type="PANTHER" id="PTHR46663">
    <property type="entry name" value="DIGUANYLATE CYCLASE DGCT-RELATED"/>
    <property type="match status" value="1"/>
</dbReference>
<dbReference type="PANTHER" id="PTHR46663:SF2">
    <property type="entry name" value="GGDEF DOMAIN-CONTAINING PROTEIN"/>
    <property type="match status" value="1"/>
</dbReference>
<dbReference type="PROSITE" id="PS50887">
    <property type="entry name" value="GGDEF"/>
    <property type="match status" value="1"/>
</dbReference>
<keyword evidence="1" id="KW-0472">Membrane</keyword>
<dbReference type="OrthoDB" id="3284815at2"/>
<dbReference type="Proteomes" id="UP000198688">
    <property type="component" value="Chromosome I"/>
</dbReference>
<dbReference type="SMART" id="SM00267">
    <property type="entry name" value="GGDEF"/>
    <property type="match status" value="1"/>
</dbReference>
<dbReference type="STRING" id="113562.SAMN04489716_3742"/>
<name>A0A1H2AB21_9ACTN</name>
<feature type="transmembrane region" description="Helical" evidence="1">
    <location>
        <begin position="60"/>
        <end position="80"/>
    </location>
</feature>
<dbReference type="InterPro" id="IPR029787">
    <property type="entry name" value="Nucleotide_cyclase"/>
</dbReference>
<dbReference type="Gene3D" id="3.30.70.270">
    <property type="match status" value="1"/>
</dbReference>
<proteinExistence type="predicted"/>
<dbReference type="InterPro" id="IPR052163">
    <property type="entry name" value="DGC-Regulatory_Protein"/>
</dbReference>
<dbReference type="SUPFAM" id="SSF55073">
    <property type="entry name" value="Nucleotide cyclase"/>
    <property type="match status" value="1"/>
</dbReference>
<sequence length="352" mass="37088">MRKLLRRSPVSVDDGALLKRRRTIETAALVSRGLGIVSTALAAAGIGAGSVSTVMNSDHMRLACWAGVVLMALANVFAFVSRRRPASPWYTPLSAGQVVLDTTTILGIVVISTLDSGTTTWPLLSLAIAVAALRHRLPGALLVFAATSAGFTYFTPYTSESSFVLGVGLLIAVITGAQSSSLDHHLTELNEIRRELQHQATHDPMTGLPNRARLAGYADACAGRPLAVLLLDLNGFKEVNDTYGHAAGDVLLHEIGARLAGALGDEGLVGRLGGDEFLVLLPEADTAVVARTVTRIRDHVRQPVALGDGRTVRVGISAGVAMRAAGEDTRLDALTAEADAAMYREKRGRTVA</sequence>
<dbReference type="AlphaFoldDB" id="A0A1H2AB21"/>
<dbReference type="Pfam" id="PF00990">
    <property type="entry name" value="GGDEF"/>
    <property type="match status" value="1"/>
</dbReference>
<evidence type="ECO:0000313" key="4">
    <source>
        <dbReference type="Proteomes" id="UP000198688"/>
    </source>
</evidence>
<keyword evidence="1" id="KW-0812">Transmembrane</keyword>
<dbReference type="CDD" id="cd01949">
    <property type="entry name" value="GGDEF"/>
    <property type="match status" value="1"/>
</dbReference>